<proteinExistence type="predicted"/>
<feature type="chain" id="PRO_5047050767" evidence="1">
    <location>
        <begin position="21"/>
        <end position="236"/>
    </location>
</feature>
<evidence type="ECO:0000313" key="3">
    <source>
        <dbReference type="Proteomes" id="UP000650424"/>
    </source>
</evidence>
<comment type="caution">
    <text evidence="2">The sequence shown here is derived from an EMBL/GenBank/DDBJ whole genome shotgun (WGS) entry which is preliminary data.</text>
</comment>
<dbReference type="EMBL" id="JACOGF010000005">
    <property type="protein sequence ID" value="MBC3918265.1"/>
    <property type="molecule type" value="Genomic_DNA"/>
</dbReference>
<reference evidence="2 3" key="1">
    <citation type="submission" date="2020-08" db="EMBL/GenBank/DDBJ databases">
        <title>Novel species isolated from subtropical streams in China.</title>
        <authorList>
            <person name="Lu H."/>
        </authorList>
    </citation>
    <scope>NUCLEOTIDE SEQUENCE [LARGE SCALE GENOMIC DNA]</scope>
    <source>
        <strain evidence="2 3">CY18W</strain>
    </source>
</reference>
<organism evidence="2 3">
    <name type="scientific">Undibacterium hunanense</name>
    <dbReference type="NCBI Taxonomy" id="2762292"/>
    <lineage>
        <taxon>Bacteria</taxon>
        <taxon>Pseudomonadati</taxon>
        <taxon>Pseudomonadota</taxon>
        <taxon>Betaproteobacteria</taxon>
        <taxon>Burkholderiales</taxon>
        <taxon>Oxalobacteraceae</taxon>
        <taxon>Undibacterium</taxon>
    </lineage>
</organism>
<evidence type="ECO:0000313" key="2">
    <source>
        <dbReference type="EMBL" id="MBC3918265.1"/>
    </source>
</evidence>
<sequence length="236" mass="26713">MKTFHLFVFSIFAFVLPACAQADEDILWQKFFTQIELSKTWVAATVDSSYTEEEKNWLSPSQFAKRAKLSKWANGEPVRTIENLPGAIPSSKTHVSSPIANHPNLVLSGVTFHQREADQMIDGDTWAVYTLKLGTKKRPQTAKVWLQPDSGKPMKMEFSFSASMEGTVLYQSNEAGISLPIRFVLEHEKPGMPKHWVIVFENLEWISRPATELVGLNNLYHVQLDSFQVQNAGRSK</sequence>
<gene>
    <name evidence="2" type="ORF">H8L32_12310</name>
</gene>
<dbReference type="Proteomes" id="UP000650424">
    <property type="component" value="Unassembled WGS sequence"/>
</dbReference>
<protein>
    <submittedName>
        <fullName evidence="2">Uncharacterized protein</fullName>
    </submittedName>
</protein>
<keyword evidence="3" id="KW-1185">Reference proteome</keyword>
<keyword evidence="1" id="KW-0732">Signal</keyword>
<evidence type="ECO:0000256" key="1">
    <source>
        <dbReference type="SAM" id="SignalP"/>
    </source>
</evidence>
<dbReference type="RefSeq" id="WP_186947523.1">
    <property type="nucleotide sequence ID" value="NZ_JACOGF010000005.1"/>
</dbReference>
<feature type="signal peptide" evidence="1">
    <location>
        <begin position="1"/>
        <end position="20"/>
    </location>
</feature>
<accession>A0ABR6ZQT7</accession>
<name>A0ABR6ZQT7_9BURK</name>